<proteinExistence type="predicted"/>
<dbReference type="STRING" id="501024.RTCCBAU85039_1869"/>
<feature type="domain" description="DUF1214" evidence="1">
    <location>
        <begin position="2"/>
        <end position="73"/>
    </location>
</feature>
<dbReference type="EMBL" id="FNXB01000008">
    <property type="protein sequence ID" value="SEH70313.1"/>
    <property type="molecule type" value="Genomic_DNA"/>
</dbReference>
<gene>
    <name evidence="2" type="ORF">RTCCBAU85039_1869</name>
    <name evidence="3" type="ORF">SAMN05216228_100680</name>
</gene>
<dbReference type="InterPro" id="IPR010621">
    <property type="entry name" value="DUF1214"/>
</dbReference>
<reference evidence="4" key="2">
    <citation type="submission" date="2016-10" db="EMBL/GenBank/DDBJ databases">
        <authorList>
            <person name="Wibberg D."/>
        </authorList>
    </citation>
    <scope>NUCLEOTIDE SEQUENCE [LARGE SCALE GENOMIC DNA]</scope>
</reference>
<evidence type="ECO:0000313" key="4">
    <source>
        <dbReference type="Proteomes" id="UP000183063"/>
    </source>
</evidence>
<dbReference type="Proteomes" id="UP000198939">
    <property type="component" value="Unassembled WGS sequence"/>
</dbReference>
<evidence type="ECO:0000313" key="2">
    <source>
        <dbReference type="EMBL" id="SEH70313.1"/>
    </source>
</evidence>
<dbReference type="Proteomes" id="UP000183063">
    <property type="component" value="Unassembled WGS sequence"/>
</dbReference>
<dbReference type="SUPFAM" id="SSF160935">
    <property type="entry name" value="VPA0735-like"/>
    <property type="match status" value="1"/>
</dbReference>
<evidence type="ECO:0000313" key="3">
    <source>
        <dbReference type="EMBL" id="SEN65964.1"/>
    </source>
</evidence>
<reference evidence="3 5" key="3">
    <citation type="submission" date="2016-10" db="EMBL/GenBank/DDBJ databases">
        <authorList>
            <person name="Varghese N."/>
            <person name="Submissions S."/>
        </authorList>
    </citation>
    <scope>NUCLEOTIDE SEQUENCE [LARGE SCALE GENOMIC DNA]</scope>
    <source>
        <strain evidence="3 5">CGMCC 1.7071</strain>
    </source>
</reference>
<accession>A0A1H8IBZ7</accession>
<dbReference type="PANTHER" id="PTHR36509:SF2">
    <property type="entry name" value="BLL3101 PROTEIN"/>
    <property type="match status" value="1"/>
</dbReference>
<name>A0A1H8IBZ7_9HYPH</name>
<evidence type="ECO:0000259" key="1">
    <source>
        <dbReference type="Pfam" id="PF06742"/>
    </source>
</evidence>
<keyword evidence="5" id="KW-1185">Reference proteome</keyword>
<dbReference type="Pfam" id="PF06742">
    <property type="entry name" value="DUF1214"/>
    <property type="match status" value="1"/>
</dbReference>
<dbReference type="EMBL" id="FOCV01000006">
    <property type="protein sequence ID" value="SEN65964.1"/>
    <property type="molecule type" value="Genomic_DNA"/>
</dbReference>
<protein>
    <recommendedName>
        <fullName evidence="1">DUF1214 domain-containing protein</fullName>
    </recommendedName>
</protein>
<reference evidence="2" key="1">
    <citation type="submission" date="2016-10" db="EMBL/GenBank/DDBJ databases">
        <authorList>
            <person name="de Groot N.N."/>
        </authorList>
    </citation>
    <scope>NUCLEOTIDE SEQUENCE [LARGE SCALE GENOMIC DNA]</scope>
    <source>
        <strain evidence="2">CCBAU85039</strain>
    </source>
</reference>
<dbReference type="Gene3D" id="2.60.120.600">
    <property type="entry name" value="Domain of unknown function DUF1214, C-terminal domain"/>
    <property type="match status" value="1"/>
</dbReference>
<dbReference type="AlphaFoldDB" id="A0A1H8IBZ7"/>
<organism evidence="2 4">
    <name type="scientific">Rhizobium tibeticum</name>
    <dbReference type="NCBI Taxonomy" id="501024"/>
    <lineage>
        <taxon>Bacteria</taxon>
        <taxon>Pseudomonadati</taxon>
        <taxon>Pseudomonadota</taxon>
        <taxon>Alphaproteobacteria</taxon>
        <taxon>Hyphomicrobiales</taxon>
        <taxon>Rhizobiaceae</taxon>
        <taxon>Rhizobium/Agrobacterium group</taxon>
        <taxon>Rhizobium</taxon>
    </lineage>
</organism>
<dbReference type="PANTHER" id="PTHR36509">
    <property type="entry name" value="BLL3101 PROTEIN"/>
    <property type="match status" value="1"/>
</dbReference>
<sequence>MDAFWSVTAYDSDGYFIPNPLKRQAIGDRDKLVANADGSVDLYIQADSPGTEKESNWLPVGKEPFTLLMRLYSRREEFLEGKWERQRSTDNSAALGRFQDQDVDGACAEPHYAPLLKLPNTKIGPNCP</sequence>
<evidence type="ECO:0000313" key="5">
    <source>
        <dbReference type="Proteomes" id="UP000198939"/>
    </source>
</evidence>
<dbReference type="InterPro" id="IPR037049">
    <property type="entry name" value="DUF1214_C_sf"/>
</dbReference>